<dbReference type="PANTHER" id="PTHR38788">
    <property type="entry name" value="CLR5 DOMAIN-CONTAINING PROTEIN"/>
    <property type="match status" value="1"/>
</dbReference>
<keyword evidence="3" id="KW-1185">Reference proteome</keyword>
<name>A0A8H7E9C2_9EURO</name>
<dbReference type="InterPro" id="IPR019734">
    <property type="entry name" value="TPR_rpt"/>
</dbReference>
<dbReference type="EMBL" id="JAACFV010000006">
    <property type="protein sequence ID" value="KAF7513310.1"/>
    <property type="molecule type" value="Genomic_DNA"/>
</dbReference>
<dbReference type="SUPFAM" id="SSF48452">
    <property type="entry name" value="TPR-like"/>
    <property type="match status" value="1"/>
</dbReference>
<dbReference type="PANTHER" id="PTHR38788:SF3">
    <property type="entry name" value="CLR5 DOMAIN-CONTAINING PROTEIN"/>
    <property type="match status" value="1"/>
</dbReference>
<organism evidence="2 3">
    <name type="scientific">Endocarpon pusillum</name>
    <dbReference type="NCBI Taxonomy" id="364733"/>
    <lineage>
        <taxon>Eukaryota</taxon>
        <taxon>Fungi</taxon>
        <taxon>Dikarya</taxon>
        <taxon>Ascomycota</taxon>
        <taxon>Pezizomycotina</taxon>
        <taxon>Eurotiomycetes</taxon>
        <taxon>Chaetothyriomycetidae</taxon>
        <taxon>Verrucariales</taxon>
        <taxon>Verrucariaceae</taxon>
        <taxon>Endocarpon</taxon>
    </lineage>
</organism>
<dbReference type="Pfam" id="PF13374">
    <property type="entry name" value="TPR_10"/>
    <property type="match status" value="1"/>
</dbReference>
<evidence type="ECO:0000313" key="2">
    <source>
        <dbReference type="EMBL" id="KAF7513310.1"/>
    </source>
</evidence>
<sequence length="614" mass="69310">MMEWQAMPAAYPMQHEFQQGQAFEISGNDLNVFSQDAVLDGQIMGSFQENVDNLTLDGFPLVDNGASLDRTSNSFVESLDQAGLPDSTPRKASVLACRYPRPGISLAQPSYPTSRQWTDIKPIFTKLYIAEDRTLKEVQKLLERDYNFLASERMYKGRIKSWKLHKNLKKDEKVGLVRKIQQKRAVNNTLPNGRSILHRLERHCRENKAPPTALATNSLDNHPRARFNAGDNAAGGSTVLQSLFGPAIEPTRSIALYGSIRSVEVIMQNVEIYMNYYFIEGPGTRYYKKKFVMIASQHAVGQVLVDDEKAWQHVLHPQVVTDIIGEAVIDLRSGFIDLALRKMNEAFELVRRLLKEQTPHLLSCLCVLLIGWGQNTPNFAEKIYEYLVEMASIVLGSAHPLSIVIKLLGSLSDNAEKTYVLCALSKALATSFSTLENPEPLSFAHSWCLHVLRKLGSINAARDYLNAAYVGETAQKDSPYFLQKANLLYRQGKYLEAEIAYIKVLKLLKVYGQDMSGMEPAAESSSWCGQVGLSLLKLASTLDRTGKIDEARAMWRRVLDFASKFRGPNSTDYRNNGKAFDRFLTKHGYFEDREALRAECPWLLNRKKIPRKLL</sequence>
<dbReference type="Proteomes" id="UP000606974">
    <property type="component" value="Unassembled WGS sequence"/>
</dbReference>
<dbReference type="InterPro" id="IPR011990">
    <property type="entry name" value="TPR-like_helical_dom_sf"/>
</dbReference>
<reference evidence="2" key="1">
    <citation type="submission" date="2020-02" db="EMBL/GenBank/DDBJ databases">
        <authorList>
            <person name="Palmer J.M."/>
        </authorList>
    </citation>
    <scope>NUCLEOTIDE SEQUENCE</scope>
    <source>
        <strain evidence="2">EPUS1.4</strain>
        <tissue evidence="2">Thallus</tissue>
    </source>
</reference>
<protein>
    <recommendedName>
        <fullName evidence="1">Clr5 domain-containing protein</fullName>
    </recommendedName>
</protein>
<dbReference type="InterPro" id="IPR025676">
    <property type="entry name" value="Clr5_dom"/>
</dbReference>
<dbReference type="AlphaFoldDB" id="A0A8H7E9C2"/>
<comment type="caution">
    <text evidence="2">The sequence shown here is derived from an EMBL/GenBank/DDBJ whole genome shotgun (WGS) entry which is preliminary data.</text>
</comment>
<dbReference type="SMART" id="SM00028">
    <property type="entry name" value="TPR"/>
    <property type="match status" value="2"/>
</dbReference>
<dbReference type="Pfam" id="PF14420">
    <property type="entry name" value="Clr5"/>
    <property type="match status" value="1"/>
</dbReference>
<accession>A0A8H7E9C2</accession>
<feature type="domain" description="Clr5" evidence="1">
    <location>
        <begin position="115"/>
        <end position="166"/>
    </location>
</feature>
<dbReference type="Gene3D" id="1.25.40.10">
    <property type="entry name" value="Tetratricopeptide repeat domain"/>
    <property type="match status" value="1"/>
</dbReference>
<proteinExistence type="predicted"/>
<dbReference type="OrthoDB" id="539213at2759"/>
<evidence type="ECO:0000313" key="3">
    <source>
        <dbReference type="Proteomes" id="UP000606974"/>
    </source>
</evidence>
<gene>
    <name evidence="2" type="ORF">GJ744_009731</name>
</gene>
<evidence type="ECO:0000259" key="1">
    <source>
        <dbReference type="Pfam" id="PF14420"/>
    </source>
</evidence>